<dbReference type="InterPro" id="IPR004117">
    <property type="entry name" value="7tm6_olfct_rcpt"/>
</dbReference>
<dbReference type="PANTHER" id="PTHR21137:SF35">
    <property type="entry name" value="ODORANT RECEPTOR 19A-RELATED"/>
    <property type="match status" value="1"/>
</dbReference>
<feature type="transmembrane region" description="Helical" evidence="10">
    <location>
        <begin position="69"/>
        <end position="91"/>
    </location>
</feature>
<dbReference type="EnsemblMetazoa" id="PPAI013166-RA">
    <property type="protein sequence ID" value="PPAI013166-PA"/>
    <property type="gene ID" value="PPAI013166"/>
</dbReference>
<dbReference type="GO" id="GO:0004984">
    <property type="term" value="F:olfactory receptor activity"/>
    <property type="evidence" value="ECO:0007669"/>
    <property type="project" value="InterPro"/>
</dbReference>
<dbReference type="GO" id="GO:0007165">
    <property type="term" value="P:signal transduction"/>
    <property type="evidence" value="ECO:0007669"/>
    <property type="project" value="UniProtKB-KW"/>
</dbReference>
<keyword evidence="8 10" id="KW-0675">Receptor</keyword>
<keyword evidence="6 10" id="KW-1133">Transmembrane helix</keyword>
<keyword evidence="2" id="KW-1003">Cell membrane</keyword>
<name>A0A3F2ZEC9_PHLPP</name>
<evidence type="ECO:0000256" key="8">
    <source>
        <dbReference type="ARBA" id="ARBA00023170"/>
    </source>
</evidence>
<evidence type="ECO:0000256" key="2">
    <source>
        <dbReference type="ARBA" id="ARBA00022475"/>
    </source>
</evidence>
<keyword evidence="4 10" id="KW-0812">Transmembrane</keyword>
<feature type="transmembrane region" description="Helical" evidence="10">
    <location>
        <begin position="129"/>
        <end position="154"/>
    </location>
</feature>
<evidence type="ECO:0000256" key="9">
    <source>
        <dbReference type="ARBA" id="ARBA00023224"/>
    </source>
</evidence>
<feature type="transmembrane region" description="Helical" evidence="10">
    <location>
        <begin position="201"/>
        <end position="220"/>
    </location>
</feature>
<feature type="transmembrane region" description="Helical" evidence="10">
    <location>
        <begin position="350"/>
        <end position="373"/>
    </location>
</feature>
<comment type="subcellular location">
    <subcellularLocation>
        <location evidence="1 10">Cell membrane</location>
        <topology evidence="1 10">Multi-pass membrane protein</topology>
    </subcellularLocation>
</comment>
<reference evidence="11" key="1">
    <citation type="submission" date="2022-08" db="UniProtKB">
        <authorList>
            <consortium name="EnsemblMetazoa"/>
        </authorList>
    </citation>
    <scope>IDENTIFICATION</scope>
    <source>
        <strain evidence="11">Israel</strain>
    </source>
</reference>
<evidence type="ECO:0000313" key="12">
    <source>
        <dbReference type="Proteomes" id="UP000092462"/>
    </source>
</evidence>
<evidence type="ECO:0000256" key="6">
    <source>
        <dbReference type="ARBA" id="ARBA00022989"/>
    </source>
</evidence>
<dbReference type="VEuPathDB" id="VectorBase:PPAPM1_007398"/>
<keyword evidence="9 10" id="KW-0807">Transducer</keyword>
<dbReference type="Pfam" id="PF02949">
    <property type="entry name" value="7tm_6"/>
    <property type="match status" value="1"/>
</dbReference>
<feature type="transmembrane region" description="Helical" evidence="10">
    <location>
        <begin position="257"/>
        <end position="277"/>
    </location>
</feature>
<evidence type="ECO:0000256" key="5">
    <source>
        <dbReference type="ARBA" id="ARBA00022725"/>
    </source>
</evidence>
<comment type="similarity">
    <text evidence="10">Belongs to the insect chemoreceptor superfamily. Heteromeric odorant receptor channel (TC 1.A.69) family.</text>
</comment>
<dbReference type="Proteomes" id="UP000092462">
    <property type="component" value="Unassembled WGS sequence"/>
</dbReference>
<feature type="transmembrane region" description="Helical" evidence="10">
    <location>
        <begin position="37"/>
        <end position="57"/>
    </location>
</feature>
<proteinExistence type="inferred from homology"/>
<dbReference type="AlphaFoldDB" id="A0A3F2ZEC9"/>
<dbReference type="PANTHER" id="PTHR21137">
    <property type="entry name" value="ODORANT RECEPTOR"/>
    <property type="match status" value="1"/>
</dbReference>
<evidence type="ECO:0000256" key="10">
    <source>
        <dbReference type="RuleBase" id="RU351113"/>
    </source>
</evidence>
<evidence type="ECO:0000256" key="1">
    <source>
        <dbReference type="ARBA" id="ARBA00004651"/>
    </source>
</evidence>
<keyword evidence="7 10" id="KW-0472">Membrane</keyword>
<dbReference type="GO" id="GO:0005549">
    <property type="term" value="F:odorant binding"/>
    <property type="evidence" value="ECO:0007669"/>
    <property type="project" value="InterPro"/>
</dbReference>
<feature type="transmembrane region" description="Helical" evidence="10">
    <location>
        <begin position="283"/>
        <end position="301"/>
    </location>
</feature>
<sequence length="379" mass="43925">MPPRGHLEVFEKIKPKLVFGISIASFWVTDQPLRDRVLIGTPFISVIFGLILSLIHLASNFDGHLTMNLVMTQIIIVATLQIFLKTLWIWYDRDNLLKLLNKAISLHEEYENEEICAIVEKNLKKLNNIWIICFKITFVSIYITCVLVTIYNALKGEDGICITIPFIPQEFPGHLEIMLLIQTFVIFSGSFSVLYTDFVTVFFGIEIMAASNILFHYISLHKEVIQEHPHDLKIITVRFCELVENVKLYNDVISPSSFIQFITSAFLSFLIFFFTRLNPENPVGYFLGFCVVLQLFAPCLFGEFIKIRMERLSTTLYLTNWYDLKLKSQKSFLLVLGMTQREYGLKAAGLYNISIYTFIQILKMAFSWCAFMFTLEAYY</sequence>
<organism evidence="11 12">
    <name type="scientific">Phlebotomus papatasi</name>
    <name type="common">Sandfly</name>
    <dbReference type="NCBI Taxonomy" id="29031"/>
    <lineage>
        <taxon>Eukaryota</taxon>
        <taxon>Metazoa</taxon>
        <taxon>Ecdysozoa</taxon>
        <taxon>Arthropoda</taxon>
        <taxon>Hexapoda</taxon>
        <taxon>Insecta</taxon>
        <taxon>Pterygota</taxon>
        <taxon>Neoptera</taxon>
        <taxon>Endopterygota</taxon>
        <taxon>Diptera</taxon>
        <taxon>Nematocera</taxon>
        <taxon>Psychodoidea</taxon>
        <taxon>Psychodidae</taxon>
        <taxon>Phlebotomus</taxon>
        <taxon>Phlebotomus</taxon>
    </lineage>
</organism>
<evidence type="ECO:0000256" key="4">
    <source>
        <dbReference type="ARBA" id="ARBA00022692"/>
    </source>
</evidence>
<feature type="transmembrane region" description="Helical" evidence="10">
    <location>
        <begin position="175"/>
        <end position="195"/>
    </location>
</feature>
<comment type="caution">
    <text evidence="10">Lacks conserved residue(s) required for the propagation of feature annotation.</text>
</comment>
<keyword evidence="12" id="KW-1185">Reference proteome</keyword>
<keyword evidence="3 10" id="KW-0716">Sensory transduction</keyword>
<accession>A0A3F2ZEC9</accession>
<dbReference type="GO" id="GO:0005886">
    <property type="term" value="C:plasma membrane"/>
    <property type="evidence" value="ECO:0007669"/>
    <property type="project" value="UniProtKB-SubCell"/>
</dbReference>
<evidence type="ECO:0000256" key="7">
    <source>
        <dbReference type="ARBA" id="ARBA00023136"/>
    </source>
</evidence>
<evidence type="ECO:0000256" key="3">
    <source>
        <dbReference type="ARBA" id="ARBA00022606"/>
    </source>
</evidence>
<dbReference type="EMBL" id="AJVK01028536">
    <property type="status" value="NOT_ANNOTATED_CDS"/>
    <property type="molecule type" value="Genomic_DNA"/>
</dbReference>
<protein>
    <recommendedName>
        <fullName evidence="10">Odorant receptor</fullName>
    </recommendedName>
</protein>
<keyword evidence="5 10" id="KW-0552">Olfaction</keyword>
<evidence type="ECO:0000313" key="11">
    <source>
        <dbReference type="EnsemblMetazoa" id="PPAI013166-PA"/>
    </source>
</evidence>
<dbReference type="VEuPathDB" id="VectorBase:PPAI013166"/>